<dbReference type="SMART" id="SM00315">
    <property type="entry name" value="RGS"/>
    <property type="match status" value="1"/>
</dbReference>
<dbReference type="PANTHER" id="PTHR10845">
    <property type="entry name" value="REGULATOR OF G PROTEIN SIGNALING"/>
    <property type="match status" value="1"/>
</dbReference>
<dbReference type="SUPFAM" id="SSF48097">
    <property type="entry name" value="Regulator of G-protein signaling, RGS"/>
    <property type="match status" value="1"/>
</dbReference>
<dbReference type="FunFam" id="1.10.167.10:FF:000001">
    <property type="entry name" value="Putative regulator of g-protein signaling 12"/>
    <property type="match status" value="1"/>
</dbReference>
<protein>
    <submittedName>
        <fullName evidence="1">Regulator of G-protein signaling</fullName>
    </submittedName>
</protein>
<reference evidence="1" key="1">
    <citation type="submission" date="2015-10" db="EMBL/GenBank/DDBJ databases">
        <title>EvidentialGene: Evidence-directed Construction of Complete mRNA Transcriptomes without Genomes.</title>
        <authorList>
            <person name="Gilbert D.G."/>
        </authorList>
    </citation>
    <scope>NUCLEOTIDE SEQUENCE</scope>
</reference>
<dbReference type="InterPro" id="IPR036305">
    <property type="entry name" value="RGS_sf"/>
</dbReference>
<dbReference type="PROSITE" id="PS50132">
    <property type="entry name" value="RGS"/>
    <property type="match status" value="1"/>
</dbReference>
<accession>A0A0P6BFY0</accession>
<dbReference type="PRINTS" id="PR01301">
    <property type="entry name" value="RGSPROTEIN"/>
</dbReference>
<dbReference type="AlphaFoldDB" id="A0A0P6BFY0"/>
<dbReference type="OrthoDB" id="196547at2759"/>
<organism evidence="1">
    <name type="scientific">Daphnia magna</name>
    <dbReference type="NCBI Taxonomy" id="35525"/>
    <lineage>
        <taxon>Eukaryota</taxon>
        <taxon>Metazoa</taxon>
        <taxon>Ecdysozoa</taxon>
        <taxon>Arthropoda</taxon>
        <taxon>Crustacea</taxon>
        <taxon>Branchiopoda</taxon>
        <taxon>Diplostraca</taxon>
        <taxon>Cladocera</taxon>
        <taxon>Anomopoda</taxon>
        <taxon>Daphniidae</taxon>
        <taxon>Daphnia</taxon>
    </lineage>
</organism>
<dbReference type="EMBL" id="GDIQ01028888">
    <property type="protein sequence ID" value="JAN65849.1"/>
    <property type="molecule type" value="Transcribed_RNA"/>
</dbReference>
<name>A0A0P6BFY0_9CRUS</name>
<dbReference type="Pfam" id="PF00615">
    <property type="entry name" value="RGS"/>
    <property type="match status" value="1"/>
</dbReference>
<sequence length="233" mass="26881">MVKATDIRCENRLCSAINVKHLLGSCHFLHGAEVPVAQPENICNVSNGQQAKFRSSYFKRTEMRLLNLKSGFLRRRMSDSPLSVRPQPEEAKKWSESFTALMASKYGSSLYRAFLLREFSNENLEFWLAVEEYRNSKPQKMAAKAQQIYNDFVAVQATKEINVDAETRLVTLNNVQSNQPDQHAFDRAQKRIQHMMERDSYPRFLQSKLFLELAHPERYSESIGDVTEKSLPA</sequence>
<dbReference type="Gene3D" id="1.10.196.10">
    <property type="match status" value="1"/>
</dbReference>
<dbReference type="InterPro" id="IPR044926">
    <property type="entry name" value="RGS_subdomain_2"/>
</dbReference>
<dbReference type="PANTHER" id="PTHR10845:SF259">
    <property type="entry name" value="RGS DOMAIN-CONTAINING PROTEIN-RELATED"/>
    <property type="match status" value="1"/>
</dbReference>
<proteinExistence type="predicted"/>
<dbReference type="Gene3D" id="1.10.167.10">
    <property type="entry name" value="Regulator of G-protein Signalling 4, domain 2"/>
    <property type="match status" value="1"/>
</dbReference>
<dbReference type="InterPro" id="IPR024066">
    <property type="entry name" value="RGS_subdom1/3"/>
</dbReference>
<dbReference type="InterPro" id="IPR016137">
    <property type="entry name" value="RGS"/>
</dbReference>
<evidence type="ECO:0000313" key="1">
    <source>
        <dbReference type="EMBL" id="JAN65849.1"/>
    </source>
</evidence>